<dbReference type="GO" id="GO:0003677">
    <property type="term" value="F:DNA binding"/>
    <property type="evidence" value="ECO:0007669"/>
    <property type="project" value="InterPro"/>
</dbReference>
<evidence type="ECO:0000256" key="2">
    <source>
        <dbReference type="ARBA" id="ARBA00023163"/>
    </source>
</evidence>
<proteinExistence type="predicted"/>
<evidence type="ECO:0008006" key="6">
    <source>
        <dbReference type="Google" id="ProtNLM"/>
    </source>
</evidence>
<reference evidence="4" key="1">
    <citation type="journal article" date="2012" name="Nature">
        <title>The tomato genome sequence provides insights into fleshy fruit evolution.</title>
        <authorList>
            <consortium name="Tomato Genome Consortium"/>
        </authorList>
    </citation>
    <scope>NUCLEOTIDE SEQUENCE [LARGE SCALE GENOMIC DNA]</scope>
    <source>
        <strain evidence="4">cv. Heinz 1706</strain>
    </source>
</reference>
<dbReference type="HOGENOM" id="CLU_1191631_0_0_1"/>
<name>K4DCL0_SOLLC</name>
<evidence type="ECO:0000313" key="5">
    <source>
        <dbReference type="Proteomes" id="UP000004994"/>
    </source>
</evidence>
<dbReference type="SUPFAM" id="SSF46689">
    <property type="entry name" value="Homeodomain-like"/>
    <property type="match status" value="1"/>
</dbReference>
<keyword evidence="5" id="KW-1185">Reference proteome</keyword>
<dbReference type="InterPro" id="IPR009057">
    <property type="entry name" value="Homeodomain-like_sf"/>
</dbReference>
<dbReference type="PhylomeDB" id="K4DCL0"/>
<reference evidence="4" key="2">
    <citation type="submission" date="2015-06" db="UniProtKB">
        <authorList>
            <consortium name="EnsemblPlants"/>
        </authorList>
    </citation>
    <scope>IDENTIFICATION</scope>
    <source>
        <strain evidence="4">cv. Heinz 1706</strain>
    </source>
</reference>
<organism evidence="4">
    <name type="scientific">Solanum lycopersicum</name>
    <name type="common">Tomato</name>
    <name type="synonym">Lycopersicon esculentum</name>
    <dbReference type="NCBI Taxonomy" id="4081"/>
    <lineage>
        <taxon>Eukaryota</taxon>
        <taxon>Viridiplantae</taxon>
        <taxon>Streptophyta</taxon>
        <taxon>Embryophyta</taxon>
        <taxon>Tracheophyta</taxon>
        <taxon>Spermatophyta</taxon>
        <taxon>Magnoliopsida</taxon>
        <taxon>eudicotyledons</taxon>
        <taxon>Gunneridae</taxon>
        <taxon>Pentapetalae</taxon>
        <taxon>asterids</taxon>
        <taxon>lamiids</taxon>
        <taxon>Solanales</taxon>
        <taxon>Solanaceae</taxon>
        <taxon>Solanoideae</taxon>
        <taxon>Solaneae</taxon>
        <taxon>Solanum</taxon>
        <taxon>Solanum subgen. Lycopersicon</taxon>
    </lineage>
</organism>
<dbReference type="EnsemblPlants" id="Solyc12g011240.1.1">
    <property type="protein sequence ID" value="Solyc12g011240.1.1"/>
    <property type="gene ID" value="Solyc12g011240.1"/>
</dbReference>
<dbReference type="InParanoid" id="K4DCL0"/>
<dbReference type="STRING" id="4081.K4DCL0"/>
<evidence type="ECO:0000256" key="3">
    <source>
        <dbReference type="ARBA" id="ARBA00023242"/>
    </source>
</evidence>
<keyword evidence="2" id="KW-0804">Transcription</keyword>
<dbReference type="AlphaFoldDB" id="K4DCL0"/>
<dbReference type="Gene3D" id="1.10.10.60">
    <property type="entry name" value="Homeodomain-like"/>
    <property type="match status" value="1"/>
</dbReference>
<evidence type="ECO:0000256" key="1">
    <source>
        <dbReference type="ARBA" id="ARBA00023015"/>
    </source>
</evidence>
<keyword evidence="1" id="KW-0805">Transcription regulation</keyword>
<dbReference type="PANTHER" id="PTHR31314">
    <property type="entry name" value="MYB FAMILY TRANSCRIPTION FACTOR PHL7-LIKE"/>
    <property type="match status" value="1"/>
</dbReference>
<dbReference type="Gramene" id="Solyc12g011240.1.1">
    <property type="protein sequence ID" value="Solyc12g011240.1.1"/>
    <property type="gene ID" value="Solyc12g011240.1"/>
</dbReference>
<dbReference type="PANTHER" id="PTHR31314:SF113">
    <property type="entry name" value="MYB FAMILY TRANSCRIPTION FACTOR MPH1"/>
    <property type="match status" value="1"/>
</dbReference>
<evidence type="ECO:0000313" key="4">
    <source>
        <dbReference type="EnsemblPlants" id="Solyc12g011240.1.1"/>
    </source>
</evidence>
<dbReference type="InterPro" id="IPR006447">
    <property type="entry name" value="Myb_dom_plants"/>
</dbReference>
<protein>
    <recommendedName>
        <fullName evidence="6">HTH myb-type domain-containing protein</fullName>
    </recommendedName>
</protein>
<dbReference type="InterPro" id="IPR046955">
    <property type="entry name" value="PHR1-like"/>
</dbReference>
<sequence>MFPLSPSPVVEIGNFQSPIIPTMQLHYDELMSLQQSQFYYQPVNDFSFLENHGPMRLFGEQNIINNNVVSYQDPFMLNPNVLNFNVAHQVQQELGQQPNNVGSTSRVKPPRMLWTEDLHRKFVAVVDAYGGPWVVKPRHILKEMTHLGISHCQIKNRLQSYRAKLNPNDAGGRKCKASSKKELIQDVQEQLKNVDGGKADDDVCIPQLPTEAEKTKAQISPEDAFIEELLNWMVVKQDI</sequence>
<dbReference type="Proteomes" id="UP000004994">
    <property type="component" value="Chromosome 12"/>
</dbReference>
<dbReference type="PaxDb" id="4081-Solyc12g011240.1.1"/>
<dbReference type="GO" id="GO:0003700">
    <property type="term" value="F:DNA-binding transcription factor activity"/>
    <property type="evidence" value="ECO:0007669"/>
    <property type="project" value="InterPro"/>
</dbReference>
<dbReference type="NCBIfam" id="TIGR01557">
    <property type="entry name" value="myb_SHAQKYF"/>
    <property type="match status" value="1"/>
</dbReference>
<keyword evidence="3" id="KW-0539">Nucleus</keyword>
<accession>K4DCL0</accession>